<evidence type="ECO:0000313" key="14">
    <source>
        <dbReference type="Proteomes" id="UP000033869"/>
    </source>
</evidence>
<evidence type="ECO:0000256" key="5">
    <source>
        <dbReference type="ARBA" id="ARBA00022695"/>
    </source>
</evidence>
<keyword evidence="8" id="KW-0238">DNA-binding</keyword>
<dbReference type="SMART" id="SM00480">
    <property type="entry name" value="POL3Bc"/>
    <property type="match status" value="1"/>
</dbReference>
<dbReference type="Gene3D" id="3.10.150.10">
    <property type="entry name" value="DNA Polymerase III, subunit A, domain 2"/>
    <property type="match status" value="1"/>
</dbReference>
<dbReference type="AlphaFoldDB" id="A0A0G0Z8P7"/>
<evidence type="ECO:0000256" key="9">
    <source>
        <dbReference type="PIRNR" id="PIRNR000804"/>
    </source>
</evidence>
<dbReference type="GO" id="GO:0005737">
    <property type="term" value="C:cytoplasm"/>
    <property type="evidence" value="ECO:0007669"/>
    <property type="project" value="UniProtKB-SubCell"/>
</dbReference>
<evidence type="ECO:0000256" key="3">
    <source>
        <dbReference type="ARBA" id="ARBA00022490"/>
    </source>
</evidence>
<dbReference type="InterPro" id="IPR022637">
    <property type="entry name" value="DNA_polIII_beta_cen"/>
</dbReference>
<evidence type="ECO:0000259" key="11">
    <source>
        <dbReference type="Pfam" id="PF02767"/>
    </source>
</evidence>
<gene>
    <name evidence="13" type="ORF">UU65_C0002G0201</name>
</gene>
<evidence type="ECO:0000256" key="2">
    <source>
        <dbReference type="ARBA" id="ARBA00010752"/>
    </source>
</evidence>
<evidence type="ECO:0000313" key="13">
    <source>
        <dbReference type="EMBL" id="KKS09423.1"/>
    </source>
</evidence>
<feature type="domain" description="DNA polymerase III beta sliding clamp N-terminal" evidence="10">
    <location>
        <begin position="1"/>
        <end position="118"/>
    </location>
</feature>
<dbReference type="GO" id="GO:0003677">
    <property type="term" value="F:DNA binding"/>
    <property type="evidence" value="ECO:0007669"/>
    <property type="project" value="UniProtKB-UniRule"/>
</dbReference>
<evidence type="ECO:0000259" key="10">
    <source>
        <dbReference type="Pfam" id="PF00712"/>
    </source>
</evidence>
<dbReference type="GO" id="GO:0006271">
    <property type="term" value="P:DNA strand elongation involved in DNA replication"/>
    <property type="evidence" value="ECO:0007669"/>
    <property type="project" value="TreeGrafter"/>
</dbReference>
<dbReference type="GO" id="GO:0009360">
    <property type="term" value="C:DNA polymerase III complex"/>
    <property type="evidence" value="ECO:0007669"/>
    <property type="project" value="InterPro"/>
</dbReference>
<keyword evidence="3 9" id="KW-0963">Cytoplasm</keyword>
<accession>A0A0G0Z8P7</accession>
<comment type="function">
    <text evidence="9">Confers DNA tethering and processivity to DNA polymerases and other proteins. Acts as a clamp, forming a ring around DNA (a reaction catalyzed by the clamp-loading complex) which diffuses in an ATP-independent manner freely and bidirectionally along dsDNA. Initially characterized for its ability to contact the catalytic subunit of DNA polymerase III (Pol III), a complex, multichain enzyme responsible for most of the replicative synthesis in bacteria; Pol III exhibits 3'-5' exonuclease proofreading activity. The beta chain is required for initiation of replication as well as for processivity of DNA replication.</text>
</comment>
<dbReference type="SUPFAM" id="SSF55979">
    <property type="entry name" value="DNA clamp"/>
    <property type="match status" value="3"/>
</dbReference>
<dbReference type="Pfam" id="PF02768">
    <property type="entry name" value="DNA_pol3_beta_3"/>
    <property type="match status" value="1"/>
</dbReference>
<dbReference type="PANTHER" id="PTHR30478:SF0">
    <property type="entry name" value="BETA SLIDING CLAMP"/>
    <property type="match status" value="1"/>
</dbReference>
<evidence type="ECO:0000256" key="7">
    <source>
        <dbReference type="ARBA" id="ARBA00022932"/>
    </source>
</evidence>
<dbReference type="GO" id="GO:0008408">
    <property type="term" value="F:3'-5' exonuclease activity"/>
    <property type="evidence" value="ECO:0007669"/>
    <property type="project" value="InterPro"/>
</dbReference>
<dbReference type="InterPro" id="IPR046938">
    <property type="entry name" value="DNA_clamp_sf"/>
</dbReference>
<dbReference type="InterPro" id="IPR022635">
    <property type="entry name" value="DNA_polIII_beta_C"/>
</dbReference>
<dbReference type="Pfam" id="PF00712">
    <property type="entry name" value="DNA_pol3_beta"/>
    <property type="match status" value="1"/>
</dbReference>
<dbReference type="NCBIfam" id="TIGR00663">
    <property type="entry name" value="dnan"/>
    <property type="match status" value="1"/>
</dbReference>
<evidence type="ECO:0000256" key="4">
    <source>
        <dbReference type="ARBA" id="ARBA00022679"/>
    </source>
</evidence>
<keyword evidence="6 9" id="KW-0235">DNA replication</keyword>
<dbReference type="Gene3D" id="3.70.10.10">
    <property type="match status" value="1"/>
</dbReference>
<dbReference type="PIRSF" id="PIRSF000804">
    <property type="entry name" value="DNA_pol_III_b"/>
    <property type="match status" value="1"/>
</dbReference>
<sequence length="366" mass="40198">MQVSVLKENLSKALNTVGRIVSTKGSLPVLSHVLINTEDGRLKLSSTNLELGITYKIGGKVEKNGSITVPSRLFTDFVNSLPNEKIDLTLKELTLKAKCSNYNSEIKGLSSDEFPLIPNVKENKVLSIDSKTLKEAIRLVSFAAAVDDARPVLSGVYFSKEGKRLTLVATDSYRLAEKAVTLTKDSKTDFSIIIPVKTIQELFKIISDLEGEVEVYLSDNQILFEIDGVELMSRLIEGQFPNYKQIIPDSSETKATVNSAEFVNALKVTILFAKENANTINVQINPKGKIELQVEANQIGSSDSFVEADVEGKGGEISFNGRFLADALQNISSKDVTLEISSKLTPGIVRAKEIKDYTYIIMPLRS</sequence>
<feature type="domain" description="DNA polymerase III beta sliding clamp C-terminal" evidence="12">
    <location>
        <begin position="244"/>
        <end position="365"/>
    </location>
</feature>
<keyword evidence="4 9" id="KW-0808">Transferase</keyword>
<dbReference type="EMBL" id="LCBL01000002">
    <property type="protein sequence ID" value="KKS09423.1"/>
    <property type="molecule type" value="Genomic_DNA"/>
</dbReference>
<comment type="similarity">
    <text evidence="2 9">Belongs to the beta sliding clamp family.</text>
</comment>
<evidence type="ECO:0000259" key="12">
    <source>
        <dbReference type="Pfam" id="PF02768"/>
    </source>
</evidence>
<dbReference type="InterPro" id="IPR001001">
    <property type="entry name" value="DNA_polIII_beta"/>
</dbReference>
<dbReference type="Proteomes" id="UP000033869">
    <property type="component" value="Unassembled WGS sequence"/>
</dbReference>
<dbReference type="PATRIC" id="fig|1618344.3.peg.539"/>
<organism evidence="13 14">
    <name type="scientific">candidate division CPR2 bacterium GW2011_GWC1_41_48</name>
    <dbReference type="NCBI Taxonomy" id="1618344"/>
    <lineage>
        <taxon>Bacteria</taxon>
        <taxon>Bacteria division CPR2</taxon>
    </lineage>
</organism>
<name>A0A0G0Z8P7_UNCC2</name>
<protein>
    <recommendedName>
        <fullName evidence="9">Beta sliding clamp</fullName>
    </recommendedName>
</protein>
<proteinExistence type="inferred from homology"/>
<dbReference type="GO" id="GO:0003887">
    <property type="term" value="F:DNA-directed DNA polymerase activity"/>
    <property type="evidence" value="ECO:0007669"/>
    <property type="project" value="UniProtKB-UniRule"/>
</dbReference>
<comment type="caution">
    <text evidence="13">The sequence shown here is derived from an EMBL/GenBank/DDBJ whole genome shotgun (WGS) entry which is preliminary data.</text>
</comment>
<reference evidence="13 14" key="1">
    <citation type="journal article" date="2015" name="Nature">
        <title>rRNA introns, odd ribosomes, and small enigmatic genomes across a large radiation of phyla.</title>
        <authorList>
            <person name="Brown C.T."/>
            <person name="Hug L.A."/>
            <person name="Thomas B.C."/>
            <person name="Sharon I."/>
            <person name="Castelle C.J."/>
            <person name="Singh A."/>
            <person name="Wilkins M.J."/>
            <person name="Williams K.H."/>
            <person name="Banfield J.F."/>
        </authorList>
    </citation>
    <scope>NUCLEOTIDE SEQUENCE [LARGE SCALE GENOMIC DNA]</scope>
</reference>
<keyword evidence="5 9" id="KW-0548">Nucleotidyltransferase</keyword>
<dbReference type="CDD" id="cd00140">
    <property type="entry name" value="beta_clamp"/>
    <property type="match status" value="1"/>
</dbReference>
<dbReference type="PANTHER" id="PTHR30478">
    <property type="entry name" value="DNA POLYMERASE III SUBUNIT BETA"/>
    <property type="match status" value="1"/>
</dbReference>
<evidence type="ECO:0000256" key="1">
    <source>
        <dbReference type="ARBA" id="ARBA00004496"/>
    </source>
</evidence>
<comment type="subunit">
    <text evidence="9">Forms a ring-shaped head-to-tail homodimer around DNA.</text>
</comment>
<feature type="domain" description="DNA polymerase III beta sliding clamp central" evidence="11">
    <location>
        <begin position="128"/>
        <end position="242"/>
    </location>
</feature>
<evidence type="ECO:0000256" key="8">
    <source>
        <dbReference type="ARBA" id="ARBA00023125"/>
    </source>
</evidence>
<keyword evidence="7 9" id="KW-0239">DNA-directed DNA polymerase</keyword>
<evidence type="ECO:0000256" key="6">
    <source>
        <dbReference type="ARBA" id="ARBA00022705"/>
    </source>
</evidence>
<comment type="subcellular location">
    <subcellularLocation>
        <location evidence="1 9">Cytoplasm</location>
    </subcellularLocation>
</comment>
<dbReference type="InterPro" id="IPR022634">
    <property type="entry name" value="DNA_polIII_beta_N"/>
</dbReference>
<dbReference type="Pfam" id="PF02767">
    <property type="entry name" value="DNA_pol3_beta_2"/>
    <property type="match status" value="1"/>
</dbReference>